<evidence type="ECO:0000313" key="1">
    <source>
        <dbReference type="EMBL" id="KZP05841.1"/>
    </source>
</evidence>
<organism evidence="1 2">
    <name type="scientific">Athelia psychrophila</name>
    <dbReference type="NCBI Taxonomy" id="1759441"/>
    <lineage>
        <taxon>Eukaryota</taxon>
        <taxon>Fungi</taxon>
        <taxon>Dikarya</taxon>
        <taxon>Basidiomycota</taxon>
        <taxon>Agaricomycotina</taxon>
        <taxon>Agaricomycetes</taxon>
        <taxon>Agaricomycetidae</taxon>
        <taxon>Atheliales</taxon>
        <taxon>Atheliaceae</taxon>
        <taxon>Athelia</taxon>
    </lineage>
</organism>
<gene>
    <name evidence="1" type="ORF">FIBSPDRAFT_903241</name>
</gene>
<accession>A0A167W9I1</accession>
<protein>
    <submittedName>
        <fullName evidence="1">Uncharacterized protein</fullName>
    </submittedName>
</protein>
<dbReference type="Proteomes" id="UP000076532">
    <property type="component" value="Unassembled WGS sequence"/>
</dbReference>
<reference evidence="1 2" key="1">
    <citation type="journal article" date="2016" name="Mol. Biol. Evol.">
        <title>Comparative Genomics of Early-Diverging Mushroom-Forming Fungi Provides Insights into the Origins of Lignocellulose Decay Capabilities.</title>
        <authorList>
            <person name="Nagy L.G."/>
            <person name="Riley R."/>
            <person name="Tritt A."/>
            <person name="Adam C."/>
            <person name="Daum C."/>
            <person name="Floudas D."/>
            <person name="Sun H."/>
            <person name="Yadav J.S."/>
            <person name="Pangilinan J."/>
            <person name="Larsson K.H."/>
            <person name="Matsuura K."/>
            <person name="Barry K."/>
            <person name="Labutti K."/>
            <person name="Kuo R."/>
            <person name="Ohm R.A."/>
            <person name="Bhattacharya S.S."/>
            <person name="Shirouzu T."/>
            <person name="Yoshinaga Y."/>
            <person name="Martin F.M."/>
            <person name="Grigoriev I.V."/>
            <person name="Hibbett D.S."/>
        </authorList>
    </citation>
    <scope>NUCLEOTIDE SEQUENCE [LARGE SCALE GENOMIC DNA]</scope>
    <source>
        <strain evidence="1 2">CBS 109695</strain>
    </source>
</reference>
<sequence length="226" mass="24198">MSGYSQATDWPIGTQMRNTTFRLSQYNNTTPGISSAEMSVWMAISDSFTIAVDASGAYLSRFLTDGASKELAERGHGGGLGHEACGVLFEKSLKRPRIGRTLWEASQVHAEMAVEPNIIRVGSVGHSQQRLAAGYLMAENITYCRNGSCFWNSILVAVGGAQQPLAVWQPLGELSSPGGLASAGRAQHHRHSDSRWASLAALAVWQPLGELSITDILVTVGGTQQP</sequence>
<dbReference type="EMBL" id="KV417816">
    <property type="protein sequence ID" value="KZP05841.1"/>
    <property type="molecule type" value="Genomic_DNA"/>
</dbReference>
<dbReference type="AlphaFoldDB" id="A0A167W9I1"/>
<evidence type="ECO:0000313" key="2">
    <source>
        <dbReference type="Proteomes" id="UP000076532"/>
    </source>
</evidence>
<name>A0A167W9I1_9AGAM</name>
<keyword evidence="2" id="KW-1185">Reference proteome</keyword>
<proteinExistence type="predicted"/>